<comment type="caution">
    <text evidence="1">The sequence shown here is derived from an EMBL/GenBank/DDBJ whole genome shotgun (WGS) entry which is preliminary data.</text>
</comment>
<gene>
    <name evidence="1" type="ORF">SCARUB_00538</name>
</gene>
<organism evidence="1 2">
    <name type="scientific">Candidatus Scalindua rubra</name>
    <dbReference type="NCBI Taxonomy" id="1872076"/>
    <lineage>
        <taxon>Bacteria</taxon>
        <taxon>Pseudomonadati</taxon>
        <taxon>Planctomycetota</taxon>
        <taxon>Candidatus Brocadiia</taxon>
        <taxon>Candidatus Brocadiales</taxon>
        <taxon>Candidatus Scalinduaceae</taxon>
        <taxon>Candidatus Scalindua</taxon>
    </lineage>
</organism>
<name>A0A1E3XFB4_9BACT</name>
<dbReference type="Proteomes" id="UP000094056">
    <property type="component" value="Unassembled WGS sequence"/>
</dbReference>
<dbReference type="EMBL" id="MAYW01000009">
    <property type="protein sequence ID" value="ODS34279.1"/>
    <property type="molecule type" value="Genomic_DNA"/>
</dbReference>
<reference evidence="1 2" key="1">
    <citation type="submission" date="2016-07" db="EMBL/GenBank/DDBJ databases">
        <title>Draft genome of Scalindua rubra, obtained from a brine-seawater interface in the Red Sea, sheds light on salt adaptation in anammox bacteria.</title>
        <authorList>
            <person name="Speth D.R."/>
            <person name="Lagkouvardos I."/>
            <person name="Wang Y."/>
            <person name="Qian P.-Y."/>
            <person name="Dutilh B.E."/>
            <person name="Jetten M.S."/>
        </authorList>
    </citation>
    <scope>NUCLEOTIDE SEQUENCE [LARGE SCALE GENOMIC DNA]</scope>
    <source>
        <strain evidence="1">BSI-1</strain>
    </source>
</reference>
<evidence type="ECO:0000313" key="2">
    <source>
        <dbReference type="Proteomes" id="UP000094056"/>
    </source>
</evidence>
<accession>A0A1E3XFB4</accession>
<evidence type="ECO:0000313" key="1">
    <source>
        <dbReference type="EMBL" id="ODS34279.1"/>
    </source>
</evidence>
<dbReference type="InterPro" id="IPR036390">
    <property type="entry name" value="WH_DNA-bd_sf"/>
</dbReference>
<sequence length="175" mass="20024">MPLVVGEWDVLKVVGKLKSASRVEISRAVGVSPSNLVYICSYLLREGYLKLVGRERYALSQKGSNADMAMTDVREPTLEKSQIKLDYKIVKEVANEVAEELGKKIKVYKIYEERAKEEKRKKEIKIRTDYIPSVEDETKKLESNIEKIGIETEVEKSDIDKSVKLFKNIKKGKKV</sequence>
<protein>
    <submittedName>
        <fullName evidence="1">Uncharacterized protein</fullName>
    </submittedName>
</protein>
<dbReference type="SUPFAM" id="SSF46785">
    <property type="entry name" value="Winged helix' DNA-binding domain"/>
    <property type="match status" value="1"/>
</dbReference>
<dbReference type="AlphaFoldDB" id="A0A1E3XFB4"/>
<proteinExistence type="predicted"/>